<keyword evidence="1 3" id="KW-0853">WD repeat</keyword>
<gene>
    <name evidence="6" type="ORF">LSH36_143g06049</name>
</gene>
<dbReference type="SMART" id="SM00320">
    <property type="entry name" value="WD40"/>
    <property type="match status" value="5"/>
</dbReference>
<dbReference type="InterPro" id="IPR015943">
    <property type="entry name" value="WD40/YVTN_repeat-like_dom_sf"/>
</dbReference>
<dbReference type="InterPro" id="IPR052752">
    <property type="entry name" value="NACHT-WD_repeat"/>
</dbReference>
<name>A0AAD9N9G4_9ANNE</name>
<dbReference type="InterPro" id="IPR056534">
    <property type="entry name" value="Beta-prop_NWD2_C"/>
</dbReference>
<evidence type="ECO:0000256" key="2">
    <source>
        <dbReference type="ARBA" id="ARBA00022737"/>
    </source>
</evidence>
<dbReference type="EMBL" id="JAODUP010000143">
    <property type="protein sequence ID" value="KAK2159956.1"/>
    <property type="molecule type" value="Genomic_DNA"/>
</dbReference>
<dbReference type="Gene3D" id="1.25.40.370">
    <property type="match status" value="1"/>
</dbReference>
<dbReference type="PANTHER" id="PTHR19871">
    <property type="entry name" value="BETA TRANSDUCIN-RELATED PROTEIN"/>
    <property type="match status" value="1"/>
</dbReference>
<dbReference type="SUPFAM" id="SSF52540">
    <property type="entry name" value="P-loop containing nucleoside triphosphate hydrolases"/>
    <property type="match status" value="1"/>
</dbReference>
<dbReference type="InterPro" id="IPR001680">
    <property type="entry name" value="WD40_rpt"/>
</dbReference>
<dbReference type="Gene3D" id="2.130.10.10">
    <property type="entry name" value="YVTN repeat-like/Quinoprotein amine dehydrogenase"/>
    <property type="match status" value="3"/>
</dbReference>
<proteinExistence type="predicted"/>
<dbReference type="PROSITE" id="PS50082">
    <property type="entry name" value="WD_REPEATS_2"/>
    <property type="match status" value="1"/>
</dbReference>
<evidence type="ECO:0000256" key="3">
    <source>
        <dbReference type="PROSITE-ProRule" id="PRU00221"/>
    </source>
</evidence>
<dbReference type="Pfam" id="PF25469">
    <property type="entry name" value="WHD_NWD1"/>
    <property type="match status" value="1"/>
</dbReference>
<dbReference type="Pfam" id="PF23586">
    <property type="entry name" value="Beta-prop_NWD2_C"/>
    <property type="match status" value="1"/>
</dbReference>
<dbReference type="SUPFAM" id="SSF50998">
    <property type="entry name" value="Quinoprotein alcohol dehydrogenase-like"/>
    <property type="match status" value="2"/>
</dbReference>
<feature type="domain" description="NWD2 C-terminal beta-propeller" evidence="4">
    <location>
        <begin position="889"/>
        <end position="1227"/>
    </location>
</feature>
<keyword evidence="7" id="KW-1185">Reference proteome</keyword>
<feature type="domain" description="NWD1/2-like winged helix-turn-helix" evidence="5">
    <location>
        <begin position="225"/>
        <end position="339"/>
    </location>
</feature>
<dbReference type="InterPro" id="IPR057588">
    <property type="entry name" value="NWD1/2-like_WH"/>
</dbReference>
<dbReference type="SUPFAM" id="SSF50960">
    <property type="entry name" value="TolB, C-terminal domain"/>
    <property type="match status" value="1"/>
</dbReference>
<feature type="repeat" description="WD" evidence="3">
    <location>
        <begin position="847"/>
        <end position="881"/>
    </location>
</feature>
<keyword evidence="2" id="KW-0677">Repeat</keyword>
<sequence length="1298" mass="146928">MQGVSPPAINYSLTWCVRVPLTAVFQQVVHWLDPAKPLMLIRFLGTSPDSSAIIPLLTNLCKQIDFHHQLSNEDIPEEMSPLVQHFKNLLTLATEESPIVIFLDSLDQLSPSDGAYQLAWLPVILPPHVKIVVSTLPNYHGIIESAKRLIESEENYIEITPLGEQLAATVMQMWLARANRTVSDEQWRLVSEVIRKCNVPLFIKLVFDEICRWRSNLKPQMTTLADSIHNSVIKLFDRIENQHGKVLVSHAFGYITAAKSGLSEAELEDLLSLDEKVLNDVYQYHLPPVRRIPPLLWTRIRNDLPNYFAEREADGVNVIFWYHRQFIEASKERYFRNLNFLQEMHSLIADYFLGIWGGGVKKPFEYSELQRQRFFLDSTKGAEDRKVPEQPLCFRDTDGKVTRHNLRKLSELPFHLLRAHRFDDLYKEVLCNFRWLHAKLSCMPLQSVLVDFEEFLEVKDDRDIKLLADALRLSASVLSRYPEMVGPQIVGRLLPYYSTNEKIQLLIHQCDTDGLEVNALSPSFHCMHTPGGPLQYSLEGHPFAPFGVGNTSDTKYLVSVSNVFIIWDLTTGDVFRQINPSIQGIMQNLKISPDDKHCVSYTNNNQVIICSVMTGDYIIRDKKLEKGQELVGATLNNTHVIVWSAKQWFIYTINGELVRKDNYFKKQVSIIIAGLSPNVDKDVFIVWRPDTVLQGVESEEDMTLEILDGETDQFDFHSAIAVTRDRDTLYACIAISDEAIACYKRSGTTWVYDRTLRSNYDKVFCLMLSKDEGYLAAMVVYGYKLWNLDTDKLLHLKLPTGVRNIPTKNQLVYILLEFTKNSEYLVAGVRKNLYVWDTNNGDLVKTLDAHFGRIIAMSAVSNQSVNKVISSSIDKTIKVWNFANIRENVFSIDRLEKPIEAVSLAAHTYLGATTTRNCVGIWNLENGKIAKTLANSAHSSIVTHSVLNKEASYLVSAESGQVLIWDVDKEKVIKQDAQEDVLQLFLTEDDSKAIAVSRSDPSHCKLACRSIPSGDVVYQFEYMCKTFRNSVVTADGLHIVTCALHKKTEANTLRIYHAKTGSFMYETTPKYNNYKEFHQLIAMPNEPNHVALIDADKGNFWDIKKKCFVRSIQRWNGICSSNGKYGLYAPNRGGLEMLDLKTGKTIHVMIPKVAEGVFDTMTLFTRNDHHVVYYHCGHRTIRVFRVADGKQIANYKAHAEIRAIESTQGGMAIVLGAVDGSLVVLSVADPQKQENSDFLLSLPSRQVKDITADGPTKDRSAAAKTAQTTTGKMASLAHVARVTAKAKQAQRSRACVLS</sequence>
<comment type="caution">
    <text evidence="6">The sequence shown here is derived from an EMBL/GenBank/DDBJ whole genome shotgun (WGS) entry which is preliminary data.</text>
</comment>
<protein>
    <submittedName>
        <fullName evidence="6">Uncharacterized protein</fullName>
    </submittedName>
</protein>
<evidence type="ECO:0000256" key="1">
    <source>
        <dbReference type="ARBA" id="ARBA00022574"/>
    </source>
</evidence>
<dbReference type="Proteomes" id="UP001208570">
    <property type="component" value="Unassembled WGS sequence"/>
</dbReference>
<dbReference type="InterPro" id="IPR011047">
    <property type="entry name" value="Quinoprotein_ADH-like_sf"/>
</dbReference>
<dbReference type="Pfam" id="PF00400">
    <property type="entry name" value="WD40"/>
    <property type="match status" value="1"/>
</dbReference>
<dbReference type="PANTHER" id="PTHR19871:SF14">
    <property type="entry name" value="DUF4062 DOMAIN-CONTAINING PROTEIN"/>
    <property type="match status" value="1"/>
</dbReference>
<evidence type="ECO:0000259" key="4">
    <source>
        <dbReference type="Pfam" id="PF23586"/>
    </source>
</evidence>
<accession>A0AAD9N9G4</accession>
<evidence type="ECO:0000259" key="5">
    <source>
        <dbReference type="Pfam" id="PF25469"/>
    </source>
</evidence>
<evidence type="ECO:0000313" key="7">
    <source>
        <dbReference type="Proteomes" id="UP001208570"/>
    </source>
</evidence>
<organism evidence="6 7">
    <name type="scientific">Paralvinella palmiformis</name>
    <dbReference type="NCBI Taxonomy" id="53620"/>
    <lineage>
        <taxon>Eukaryota</taxon>
        <taxon>Metazoa</taxon>
        <taxon>Spiralia</taxon>
        <taxon>Lophotrochozoa</taxon>
        <taxon>Annelida</taxon>
        <taxon>Polychaeta</taxon>
        <taxon>Sedentaria</taxon>
        <taxon>Canalipalpata</taxon>
        <taxon>Terebellida</taxon>
        <taxon>Terebelliformia</taxon>
        <taxon>Alvinellidae</taxon>
        <taxon>Paralvinella</taxon>
    </lineage>
</organism>
<dbReference type="InterPro" id="IPR027417">
    <property type="entry name" value="P-loop_NTPase"/>
</dbReference>
<reference evidence="6" key="1">
    <citation type="journal article" date="2023" name="Mol. Biol. Evol.">
        <title>Third-Generation Sequencing Reveals the Adaptive Role of the Epigenome in Three Deep-Sea Polychaetes.</title>
        <authorList>
            <person name="Perez M."/>
            <person name="Aroh O."/>
            <person name="Sun Y."/>
            <person name="Lan Y."/>
            <person name="Juniper S.K."/>
            <person name="Young C.R."/>
            <person name="Angers B."/>
            <person name="Qian P.Y."/>
        </authorList>
    </citation>
    <scope>NUCLEOTIDE SEQUENCE</scope>
    <source>
        <strain evidence="6">P08H-3</strain>
    </source>
</reference>
<evidence type="ECO:0000313" key="6">
    <source>
        <dbReference type="EMBL" id="KAK2159956.1"/>
    </source>
</evidence>